<reference evidence="2" key="2">
    <citation type="submission" date="2021-01" db="EMBL/GenBank/DDBJ databases">
        <authorList>
            <person name="Schikora-Tamarit M.A."/>
        </authorList>
    </citation>
    <scope>NUCLEOTIDE SEQUENCE</scope>
    <source>
        <strain evidence="2">NCAIM Y.01608</strain>
    </source>
</reference>
<dbReference type="Pfam" id="PF09793">
    <property type="entry name" value="AD"/>
    <property type="match status" value="1"/>
</dbReference>
<comment type="caution">
    <text evidence="2">The sequence shown here is derived from an EMBL/GenBank/DDBJ whole genome shotgun (WGS) entry which is preliminary data.</text>
</comment>
<dbReference type="SMART" id="SM00995">
    <property type="entry name" value="AD"/>
    <property type="match status" value="1"/>
</dbReference>
<evidence type="ECO:0000259" key="1">
    <source>
        <dbReference type="PROSITE" id="PS52001"/>
    </source>
</evidence>
<protein>
    <recommendedName>
        <fullName evidence="1">AD domain-containing protein</fullName>
    </recommendedName>
</protein>
<evidence type="ECO:0000313" key="2">
    <source>
        <dbReference type="EMBL" id="KAH3660735.1"/>
    </source>
</evidence>
<dbReference type="InterPro" id="IPR019181">
    <property type="entry name" value="LSM12_ABD"/>
</dbReference>
<dbReference type="PROSITE" id="PS52001">
    <property type="entry name" value="AD"/>
    <property type="match status" value="1"/>
</dbReference>
<name>A0A9P8NVX7_9ASCO</name>
<reference evidence="2" key="1">
    <citation type="journal article" date="2021" name="Open Biol.">
        <title>Shared evolutionary footprints suggest mitochondrial oxidative damage underlies multiple complex I losses in fungi.</title>
        <authorList>
            <person name="Schikora-Tamarit M.A."/>
            <person name="Marcet-Houben M."/>
            <person name="Nosek J."/>
            <person name="Gabaldon T."/>
        </authorList>
    </citation>
    <scope>NUCLEOTIDE SEQUENCE</scope>
    <source>
        <strain evidence="2">NCAIM Y.01608</strain>
    </source>
</reference>
<dbReference type="InterPro" id="IPR039683">
    <property type="entry name" value="Lsm12-like"/>
</dbReference>
<dbReference type="EMBL" id="JAEUBD010001468">
    <property type="protein sequence ID" value="KAH3660735.1"/>
    <property type="molecule type" value="Genomic_DNA"/>
</dbReference>
<dbReference type="InterPro" id="IPR047574">
    <property type="entry name" value="AD"/>
</dbReference>
<dbReference type="PANTHER" id="PTHR13542">
    <property type="entry name" value="LSM12 HOMOLOG"/>
    <property type="match status" value="1"/>
</dbReference>
<accession>A0A9P8NVX7</accession>
<proteinExistence type="predicted"/>
<keyword evidence="3" id="KW-1185">Reference proteome</keyword>
<feature type="domain" description="AD" evidence="1">
    <location>
        <begin position="115"/>
        <end position="224"/>
    </location>
</feature>
<organism evidence="2 3">
    <name type="scientific">Ogataea polymorpha</name>
    <dbReference type="NCBI Taxonomy" id="460523"/>
    <lineage>
        <taxon>Eukaryota</taxon>
        <taxon>Fungi</taxon>
        <taxon>Dikarya</taxon>
        <taxon>Ascomycota</taxon>
        <taxon>Saccharomycotina</taxon>
        <taxon>Pichiomycetes</taxon>
        <taxon>Pichiales</taxon>
        <taxon>Pichiaceae</taxon>
        <taxon>Ogataea</taxon>
    </lineage>
</organism>
<sequence length="230" mass="25943">MMLKLFRPSTSRSSSSSLSFGELCRLEVSTYTTRSSNIRIKLVTADDETIVGSIHSYNPNNGLLSLVRQSENSSKENFIVIKNTFIKSLTCLSKPKDVNTSSINEKFANMPRPPHPVPLNMLGHNYKVTNAHVVKKYQSQYVLNKTLAHRKMTPEGKEIFTSLFNLLPDGDVSLDKNDNIIVFDNHIVISKPYGAENCKMVSGNDEQQLSYIKKIIKDAWMRLESERKGG</sequence>
<dbReference type="AlphaFoldDB" id="A0A9P8NVX7"/>
<evidence type="ECO:0000313" key="3">
    <source>
        <dbReference type="Proteomes" id="UP000788993"/>
    </source>
</evidence>
<gene>
    <name evidence="2" type="ORF">OGATHE_005067</name>
</gene>
<dbReference type="Proteomes" id="UP000788993">
    <property type="component" value="Unassembled WGS sequence"/>
</dbReference>